<evidence type="ECO:0000313" key="2">
    <source>
        <dbReference type="EMBL" id="EOW87429.1"/>
    </source>
</evidence>
<proteinExistence type="predicted"/>
<evidence type="ECO:0000256" key="1">
    <source>
        <dbReference type="SAM" id="Phobius"/>
    </source>
</evidence>
<sequence>MATIIISWLFLVVVVVVGIQYMKANPTKNKSSYIVEGLLIGFFTGALFSMAFLDWNWLGAGIGIGQFLGTVIGAQILKKDKKQ</sequence>
<keyword evidence="3" id="KW-1185">Reference proteome</keyword>
<dbReference type="Proteomes" id="UP000014113">
    <property type="component" value="Unassembled WGS sequence"/>
</dbReference>
<dbReference type="AlphaFoldDB" id="S1P2X6"/>
<feature type="transmembrane region" description="Helical" evidence="1">
    <location>
        <begin position="6"/>
        <end position="22"/>
    </location>
</feature>
<protein>
    <submittedName>
        <fullName evidence="2">Uncharacterized protein</fullName>
    </submittedName>
</protein>
<feature type="transmembrane region" description="Helical" evidence="1">
    <location>
        <begin position="58"/>
        <end position="77"/>
    </location>
</feature>
<reference evidence="2 3" key="1">
    <citation type="submission" date="2013-03" db="EMBL/GenBank/DDBJ databases">
        <title>The Genome Sequence of Enterococcus columbae ATCC_51263 (PacBio/Illumina hybrid assembly).</title>
        <authorList>
            <consortium name="The Broad Institute Genomics Platform"/>
            <consortium name="The Broad Institute Genome Sequencing Center for Infectious Disease"/>
            <person name="Earl A."/>
            <person name="Russ C."/>
            <person name="Gilmore M."/>
            <person name="Surin D."/>
            <person name="Walker B."/>
            <person name="Young S."/>
            <person name="Zeng Q."/>
            <person name="Gargeya S."/>
            <person name="Fitzgerald M."/>
            <person name="Haas B."/>
            <person name="Abouelleil A."/>
            <person name="Allen A.W."/>
            <person name="Alvarado L."/>
            <person name="Arachchi H.M."/>
            <person name="Berlin A.M."/>
            <person name="Chapman S.B."/>
            <person name="Gainer-Dewar J."/>
            <person name="Goldberg J."/>
            <person name="Griggs A."/>
            <person name="Gujja S."/>
            <person name="Hansen M."/>
            <person name="Howarth C."/>
            <person name="Imamovic A."/>
            <person name="Ireland A."/>
            <person name="Larimer J."/>
            <person name="McCowan C."/>
            <person name="Murphy C."/>
            <person name="Pearson M."/>
            <person name="Poon T.W."/>
            <person name="Priest M."/>
            <person name="Roberts A."/>
            <person name="Saif S."/>
            <person name="Shea T."/>
            <person name="Sisk P."/>
            <person name="Sykes S."/>
            <person name="Wortman J."/>
            <person name="Nusbaum C."/>
            <person name="Birren B."/>
        </authorList>
    </citation>
    <scope>NUCLEOTIDE SEQUENCE [LARGE SCALE GENOMIC DNA]</scope>
    <source>
        <strain evidence="2 3">ATCC 51263</strain>
    </source>
</reference>
<feature type="transmembrane region" description="Helical" evidence="1">
    <location>
        <begin position="34"/>
        <end position="52"/>
    </location>
</feature>
<dbReference type="EMBL" id="ASWJ01000003">
    <property type="protein sequence ID" value="EOW87429.1"/>
    <property type="molecule type" value="Genomic_DNA"/>
</dbReference>
<accession>S1P2X6</accession>
<dbReference type="RefSeq" id="WP_016182894.1">
    <property type="nucleotide sequence ID" value="NZ_JXKI01000021.1"/>
</dbReference>
<keyword evidence="1" id="KW-1133">Transmembrane helix</keyword>
<evidence type="ECO:0000313" key="3">
    <source>
        <dbReference type="Proteomes" id="UP000014113"/>
    </source>
</evidence>
<keyword evidence="1" id="KW-0472">Membrane</keyword>
<dbReference type="STRING" id="1121865.OMW_00731"/>
<gene>
    <name evidence="2" type="ORF">I568_00473</name>
</gene>
<comment type="caution">
    <text evidence="2">The sequence shown here is derived from an EMBL/GenBank/DDBJ whole genome shotgun (WGS) entry which is preliminary data.</text>
</comment>
<name>S1P2X6_9ENTE</name>
<keyword evidence="1" id="KW-0812">Transmembrane</keyword>
<organism evidence="2 3">
    <name type="scientific">Enterococcus columbae DSM 7374 = ATCC 51263</name>
    <dbReference type="NCBI Taxonomy" id="1121865"/>
    <lineage>
        <taxon>Bacteria</taxon>
        <taxon>Bacillati</taxon>
        <taxon>Bacillota</taxon>
        <taxon>Bacilli</taxon>
        <taxon>Lactobacillales</taxon>
        <taxon>Enterococcaceae</taxon>
        <taxon>Enterococcus</taxon>
    </lineage>
</organism>
<dbReference type="PATRIC" id="fig|1121865.3.peg.721"/>